<feature type="repeat" description="PPR" evidence="2">
    <location>
        <begin position="547"/>
        <end position="581"/>
    </location>
</feature>
<dbReference type="InterPro" id="IPR057440">
    <property type="entry name" value="At1g68980-like_TPR"/>
</dbReference>
<dbReference type="NCBIfam" id="TIGR00756">
    <property type="entry name" value="PPR"/>
    <property type="match status" value="1"/>
</dbReference>
<dbReference type="AlphaFoldDB" id="A0A8J5LKV1"/>
<name>A0A8J5LKV1_ZINOF</name>
<protein>
    <recommendedName>
        <fullName evidence="3">At1g68980-like TPR repeats domain-containing protein</fullName>
    </recommendedName>
</protein>
<accession>A0A8J5LKV1</accession>
<dbReference type="PANTHER" id="PTHR46598:SF3">
    <property type="entry name" value="OS07G0495300 PROTEIN"/>
    <property type="match status" value="1"/>
</dbReference>
<evidence type="ECO:0000259" key="3">
    <source>
        <dbReference type="Pfam" id="PF25245"/>
    </source>
</evidence>
<sequence>MSRFLVQFFHFHRRLSLLTISSKVVVDRTGLTSAVASAKYGVPPQRHISSRIQPSDLWEGSSYEILLRKFEFSLQDDSLDEAWEAFSNFKRLHGYPEHQLVSKLIASLSYSTSSDWIRKAYDLAVMISKEKPDLVRFESFSRLSLSLARYQMPIPASTILRIMLERGKFVPKDILTTFFLHLVKSQIGSYLAMDLLIEICEYFLNRGLYSRNAVKINLTKPSILIFNLVLNSCVRFTCLIKAGQIIEMMARVGAIADSNSILTISQIHEMMGERVDLQNFKVHIDGITSASMNNQYCHFYDCLLSLHFMYNDLDAAVELMLDLFQRRKSQHSSTRGSLAESNASQGKCYFHIGSSNLGMGNRITVAPKNLEDGFLVAAQRHLGFIHFMDGKLVPTYKFLAKLTNVCVKERKVDKLSNFLINMDKDIDPGGPNLCSDVLHACIMLGWLDTAHDILDDLELAKVSIEASSYLALLNAYSKKNMYKESRILVKQMKKSGLVFSISDEYKCALGYASFPISDIKASNSLEKSELVQSLELENKKYKLESELIYEFNSSILFFCRAKMMEDALKTLKRMREKNVQPTVLTFSYLVNGYSSLEMYREIIILWGDIRRQMECGALSANRDLFDCLLWNFLKGGYFARSMEIVDYMFKNNVYVDKWKYRMEFLKHHKNLYQSLKESSCRTDTQSRRLQHVKAFRKWAGIDQ</sequence>
<keyword evidence="5" id="KW-1185">Reference proteome</keyword>
<dbReference type="EMBL" id="JACMSC010000003">
    <property type="protein sequence ID" value="KAG6529351.1"/>
    <property type="molecule type" value="Genomic_DNA"/>
</dbReference>
<dbReference type="Proteomes" id="UP000734854">
    <property type="component" value="Unassembled WGS sequence"/>
</dbReference>
<gene>
    <name evidence="4" type="ORF">ZIOFF_011548</name>
</gene>
<evidence type="ECO:0000256" key="2">
    <source>
        <dbReference type="PROSITE-ProRule" id="PRU00708"/>
    </source>
</evidence>
<organism evidence="4 5">
    <name type="scientific">Zingiber officinale</name>
    <name type="common">Ginger</name>
    <name type="synonym">Amomum zingiber</name>
    <dbReference type="NCBI Taxonomy" id="94328"/>
    <lineage>
        <taxon>Eukaryota</taxon>
        <taxon>Viridiplantae</taxon>
        <taxon>Streptophyta</taxon>
        <taxon>Embryophyta</taxon>
        <taxon>Tracheophyta</taxon>
        <taxon>Spermatophyta</taxon>
        <taxon>Magnoliopsida</taxon>
        <taxon>Liliopsida</taxon>
        <taxon>Zingiberales</taxon>
        <taxon>Zingiberaceae</taxon>
        <taxon>Zingiber</taxon>
    </lineage>
</organism>
<proteinExistence type="inferred from homology"/>
<comment type="similarity">
    <text evidence="1">Belongs to the PPR family. P subfamily.</text>
</comment>
<dbReference type="Pfam" id="PF25245">
    <property type="entry name" value="TPR_At1g68980"/>
    <property type="match status" value="1"/>
</dbReference>
<dbReference type="Pfam" id="PF01535">
    <property type="entry name" value="PPR"/>
    <property type="match status" value="1"/>
</dbReference>
<dbReference type="InterPro" id="IPR002885">
    <property type="entry name" value="PPR_rpt"/>
</dbReference>
<evidence type="ECO:0000313" key="5">
    <source>
        <dbReference type="Proteomes" id="UP000734854"/>
    </source>
</evidence>
<comment type="caution">
    <text evidence="4">The sequence shown here is derived from an EMBL/GenBank/DDBJ whole genome shotgun (WGS) entry which is preliminary data.</text>
</comment>
<evidence type="ECO:0000256" key="1">
    <source>
        <dbReference type="ARBA" id="ARBA00007626"/>
    </source>
</evidence>
<evidence type="ECO:0000313" key="4">
    <source>
        <dbReference type="EMBL" id="KAG6529351.1"/>
    </source>
</evidence>
<dbReference type="PROSITE" id="PS51375">
    <property type="entry name" value="PPR"/>
    <property type="match status" value="2"/>
</dbReference>
<feature type="domain" description="At1g68980-like TPR repeats" evidence="3">
    <location>
        <begin position="69"/>
        <end position="200"/>
    </location>
</feature>
<dbReference type="PANTHER" id="PTHR46598">
    <property type="entry name" value="BNAC05G43320D PROTEIN"/>
    <property type="match status" value="1"/>
</dbReference>
<reference evidence="4 5" key="1">
    <citation type="submission" date="2020-08" db="EMBL/GenBank/DDBJ databases">
        <title>Plant Genome Project.</title>
        <authorList>
            <person name="Zhang R.-G."/>
        </authorList>
    </citation>
    <scope>NUCLEOTIDE SEQUENCE [LARGE SCALE GENOMIC DNA]</scope>
    <source>
        <tissue evidence="4">Rhizome</tissue>
    </source>
</reference>
<dbReference type="Pfam" id="PF13041">
    <property type="entry name" value="PPR_2"/>
    <property type="match status" value="1"/>
</dbReference>
<feature type="repeat" description="PPR" evidence="2">
    <location>
        <begin position="465"/>
        <end position="499"/>
    </location>
</feature>